<accession>A0AAV7IZR5</accession>
<evidence type="ECO:0000256" key="3">
    <source>
        <dbReference type="ARBA" id="ARBA00022833"/>
    </source>
</evidence>
<keyword evidence="3" id="KW-0862">Zinc</keyword>
<organism evidence="7 8">
    <name type="scientific">Cotesia glomerata</name>
    <name type="common">Lepidopteran parasitic wasp</name>
    <name type="synonym">Apanteles glomeratus</name>
    <dbReference type="NCBI Taxonomy" id="32391"/>
    <lineage>
        <taxon>Eukaryota</taxon>
        <taxon>Metazoa</taxon>
        <taxon>Ecdysozoa</taxon>
        <taxon>Arthropoda</taxon>
        <taxon>Hexapoda</taxon>
        <taxon>Insecta</taxon>
        <taxon>Pterygota</taxon>
        <taxon>Neoptera</taxon>
        <taxon>Endopterygota</taxon>
        <taxon>Hymenoptera</taxon>
        <taxon>Apocrita</taxon>
        <taxon>Ichneumonoidea</taxon>
        <taxon>Braconidae</taxon>
        <taxon>Microgastrinae</taxon>
        <taxon>Cotesia</taxon>
    </lineage>
</organism>
<evidence type="ECO:0000313" key="7">
    <source>
        <dbReference type="EMBL" id="KAH0563729.1"/>
    </source>
</evidence>
<sequence>MWERVLKIGVNVTEHMVVCSLHFTKNDYFLPDQSRSHRYLKSDAIPSCNLPSATANKTLSITTDLESSIQDIEDVRNESKLDEPGPRNRIPLYPLKNSS</sequence>
<feature type="region of interest" description="Disordered" evidence="5">
    <location>
        <begin position="74"/>
        <end position="99"/>
    </location>
</feature>
<dbReference type="Proteomes" id="UP000826195">
    <property type="component" value="Unassembled WGS sequence"/>
</dbReference>
<gene>
    <name evidence="7" type="ORF">KQX54_005192</name>
</gene>
<name>A0AAV7IZR5_COTGL</name>
<reference evidence="7 8" key="1">
    <citation type="journal article" date="2021" name="J. Hered.">
        <title>A chromosome-level genome assembly of the parasitoid wasp, Cotesia glomerata (Hymenoptera: Braconidae).</title>
        <authorList>
            <person name="Pinto B.J."/>
            <person name="Weis J.J."/>
            <person name="Gamble T."/>
            <person name="Ode P.J."/>
            <person name="Paul R."/>
            <person name="Zaspel J.M."/>
        </authorList>
    </citation>
    <scope>NUCLEOTIDE SEQUENCE [LARGE SCALE GENOMIC DNA]</scope>
    <source>
        <strain evidence="7">CgM1</strain>
    </source>
</reference>
<evidence type="ECO:0000256" key="5">
    <source>
        <dbReference type="SAM" id="MobiDB-lite"/>
    </source>
</evidence>
<comment type="caution">
    <text evidence="7">The sequence shown here is derived from an EMBL/GenBank/DDBJ whole genome shotgun (WGS) entry which is preliminary data.</text>
</comment>
<feature type="domain" description="THAP-type" evidence="6">
    <location>
        <begin position="14"/>
        <end position="48"/>
    </location>
</feature>
<dbReference type="GO" id="GO:0008270">
    <property type="term" value="F:zinc ion binding"/>
    <property type="evidence" value="ECO:0007669"/>
    <property type="project" value="UniProtKB-KW"/>
</dbReference>
<dbReference type="GO" id="GO:0003677">
    <property type="term" value="F:DNA binding"/>
    <property type="evidence" value="ECO:0007669"/>
    <property type="project" value="UniProtKB-KW"/>
</dbReference>
<protein>
    <recommendedName>
        <fullName evidence="6">THAP-type domain-containing protein</fullName>
    </recommendedName>
</protein>
<dbReference type="SUPFAM" id="SSF57716">
    <property type="entry name" value="Glucocorticoid receptor-like (DNA-binding domain)"/>
    <property type="match status" value="1"/>
</dbReference>
<dbReference type="InterPro" id="IPR006612">
    <property type="entry name" value="THAP_Znf"/>
</dbReference>
<evidence type="ECO:0000256" key="4">
    <source>
        <dbReference type="ARBA" id="ARBA00023125"/>
    </source>
</evidence>
<dbReference type="Pfam" id="PF05485">
    <property type="entry name" value="THAP"/>
    <property type="match status" value="1"/>
</dbReference>
<evidence type="ECO:0000313" key="8">
    <source>
        <dbReference type="Proteomes" id="UP000826195"/>
    </source>
</evidence>
<dbReference type="EMBL" id="JAHXZJ010000002">
    <property type="protein sequence ID" value="KAH0563729.1"/>
    <property type="molecule type" value="Genomic_DNA"/>
</dbReference>
<keyword evidence="1" id="KW-0479">Metal-binding</keyword>
<keyword evidence="4" id="KW-0238">DNA-binding</keyword>
<keyword evidence="2" id="KW-0863">Zinc-finger</keyword>
<keyword evidence="8" id="KW-1185">Reference proteome</keyword>
<evidence type="ECO:0000256" key="1">
    <source>
        <dbReference type="ARBA" id="ARBA00022723"/>
    </source>
</evidence>
<evidence type="ECO:0000259" key="6">
    <source>
        <dbReference type="Pfam" id="PF05485"/>
    </source>
</evidence>
<evidence type="ECO:0000256" key="2">
    <source>
        <dbReference type="ARBA" id="ARBA00022771"/>
    </source>
</evidence>
<feature type="compositionally biased region" description="Basic and acidic residues" evidence="5">
    <location>
        <begin position="74"/>
        <end position="86"/>
    </location>
</feature>
<proteinExistence type="predicted"/>
<dbReference type="AlphaFoldDB" id="A0AAV7IZR5"/>